<evidence type="ECO:0000256" key="10">
    <source>
        <dbReference type="ARBA" id="ARBA00023242"/>
    </source>
</evidence>
<keyword evidence="11" id="KW-0131">Cell cycle</keyword>
<evidence type="ECO:0000256" key="2">
    <source>
        <dbReference type="ARBA" id="ARBA00004286"/>
    </source>
</evidence>
<dbReference type="Pfam" id="PF16589">
    <property type="entry name" value="BRCT_2"/>
    <property type="match status" value="1"/>
</dbReference>
<feature type="compositionally biased region" description="Polar residues" evidence="14">
    <location>
        <begin position="1619"/>
        <end position="1632"/>
    </location>
</feature>
<keyword evidence="9" id="KW-0007">Acetylation</keyword>
<feature type="compositionally biased region" description="Low complexity" evidence="14">
    <location>
        <begin position="1414"/>
        <end position="1428"/>
    </location>
</feature>
<name>A0AAW0U3Y0_SCYPA</name>
<evidence type="ECO:0000256" key="13">
    <source>
        <dbReference type="ARBA" id="ARBA00030146"/>
    </source>
</evidence>
<evidence type="ECO:0000256" key="14">
    <source>
        <dbReference type="SAM" id="MobiDB-lite"/>
    </source>
</evidence>
<dbReference type="CDD" id="cd17744">
    <property type="entry name" value="BRCT_MDC1_rpt1"/>
    <property type="match status" value="1"/>
</dbReference>
<evidence type="ECO:0000313" key="18">
    <source>
        <dbReference type="Proteomes" id="UP001487740"/>
    </source>
</evidence>
<feature type="compositionally biased region" description="Polar residues" evidence="14">
    <location>
        <begin position="1307"/>
        <end position="1322"/>
    </location>
</feature>
<evidence type="ECO:0000256" key="9">
    <source>
        <dbReference type="ARBA" id="ARBA00022990"/>
    </source>
</evidence>
<feature type="compositionally biased region" description="Basic and acidic residues" evidence="14">
    <location>
        <begin position="1638"/>
        <end position="1657"/>
    </location>
</feature>
<dbReference type="Gene3D" id="2.60.200.20">
    <property type="match status" value="1"/>
</dbReference>
<dbReference type="EMBL" id="JARAKH010000019">
    <property type="protein sequence ID" value="KAK8394486.1"/>
    <property type="molecule type" value="Genomic_DNA"/>
</dbReference>
<keyword evidence="5" id="KW-1017">Isopeptide bond</keyword>
<accession>A0AAW0U3Y0</accession>
<dbReference type="PROSITE" id="PS50172">
    <property type="entry name" value="BRCT"/>
    <property type="match status" value="1"/>
</dbReference>
<feature type="compositionally biased region" description="Low complexity" evidence="14">
    <location>
        <begin position="1518"/>
        <end position="1529"/>
    </location>
</feature>
<feature type="region of interest" description="Disordered" evidence="14">
    <location>
        <begin position="334"/>
        <end position="373"/>
    </location>
</feature>
<gene>
    <name evidence="17" type="ORF">O3P69_006575</name>
</gene>
<evidence type="ECO:0000259" key="16">
    <source>
        <dbReference type="PROSITE" id="PS50172"/>
    </source>
</evidence>
<dbReference type="GO" id="GO:0005634">
    <property type="term" value="C:nucleus"/>
    <property type="evidence" value="ECO:0007669"/>
    <property type="project" value="UniProtKB-SubCell"/>
</dbReference>
<feature type="compositionally biased region" description="Polar residues" evidence="14">
    <location>
        <begin position="1248"/>
        <end position="1257"/>
    </location>
</feature>
<dbReference type="CDD" id="cd18432">
    <property type="entry name" value="BRCT_PAXIP1_rpt6_like"/>
    <property type="match status" value="1"/>
</dbReference>
<feature type="region of interest" description="Disordered" evidence="14">
    <location>
        <begin position="1026"/>
        <end position="1053"/>
    </location>
</feature>
<dbReference type="InterPro" id="IPR008984">
    <property type="entry name" value="SMAD_FHA_dom_sf"/>
</dbReference>
<organism evidence="17 18">
    <name type="scientific">Scylla paramamosain</name>
    <name type="common">Mud crab</name>
    <dbReference type="NCBI Taxonomy" id="85552"/>
    <lineage>
        <taxon>Eukaryota</taxon>
        <taxon>Metazoa</taxon>
        <taxon>Ecdysozoa</taxon>
        <taxon>Arthropoda</taxon>
        <taxon>Crustacea</taxon>
        <taxon>Multicrustacea</taxon>
        <taxon>Malacostraca</taxon>
        <taxon>Eumalacostraca</taxon>
        <taxon>Eucarida</taxon>
        <taxon>Decapoda</taxon>
        <taxon>Pleocyemata</taxon>
        <taxon>Brachyura</taxon>
        <taxon>Eubrachyura</taxon>
        <taxon>Portunoidea</taxon>
        <taxon>Portunidae</taxon>
        <taxon>Portuninae</taxon>
        <taxon>Scylla</taxon>
    </lineage>
</organism>
<protein>
    <recommendedName>
        <fullName evidence="3">Mediator of DNA damage checkpoint protein 1</fullName>
    </recommendedName>
    <alternativeName>
        <fullName evidence="13">PAX transactivation activation domain-interacting protein</fullName>
    </alternativeName>
    <alternativeName>
        <fullName evidence="12">PAX-interacting protein 1</fullName>
    </alternativeName>
</protein>
<dbReference type="PANTHER" id="PTHR23196">
    <property type="entry name" value="PAX TRANSCRIPTION ACTIVATION DOMAIN INTERACTING PROTEIN"/>
    <property type="match status" value="1"/>
</dbReference>
<dbReference type="InterPro" id="IPR001357">
    <property type="entry name" value="BRCT_dom"/>
</dbReference>
<evidence type="ECO:0000256" key="3">
    <source>
        <dbReference type="ARBA" id="ARBA00015014"/>
    </source>
</evidence>
<feature type="region of interest" description="Disordered" evidence="14">
    <location>
        <begin position="904"/>
        <end position="927"/>
    </location>
</feature>
<evidence type="ECO:0000256" key="7">
    <source>
        <dbReference type="ARBA" id="ARBA00022763"/>
    </source>
</evidence>
<dbReference type="SMART" id="SM00240">
    <property type="entry name" value="FHA"/>
    <property type="match status" value="1"/>
</dbReference>
<feature type="region of interest" description="Disordered" evidence="14">
    <location>
        <begin position="218"/>
        <end position="319"/>
    </location>
</feature>
<feature type="domain" description="FHA" evidence="15">
    <location>
        <begin position="47"/>
        <end position="97"/>
    </location>
</feature>
<feature type="region of interest" description="Disordered" evidence="14">
    <location>
        <begin position="1587"/>
        <end position="1736"/>
    </location>
</feature>
<feature type="region of interest" description="Disordered" evidence="14">
    <location>
        <begin position="1092"/>
        <end position="1139"/>
    </location>
</feature>
<dbReference type="InterPro" id="IPR051579">
    <property type="entry name" value="DDR_Transcriptional_Reg"/>
</dbReference>
<dbReference type="GO" id="GO:0006974">
    <property type="term" value="P:DNA damage response"/>
    <property type="evidence" value="ECO:0007669"/>
    <property type="project" value="UniProtKB-KW"/>
</dbReference>
<feature type="region of interest" description="Disordered" evidence="14">
    <location>
        <begin position="385"/>
        <end position="413"/>
    </location>
</feature>
<keyword evidence="8" id="KW-0832">Ubl conjugation</keyword>
<dbReference type="Pfam" id="PF16770">
    <property type="entry name" value="RTT107_BRCT_5"/>
    <property type="match status" value="1"/>
</dbReference>
<dbReference type="GO" id="GO:0005694">
    <property type="term" value="C:chromosome"/>
    <property type="evidence" value="ECO:0007669"/>
    <property type="project" value="UniProtKB-SubCell"/>
</dbReference>
<feature type="compositionally biased region" description="Basic and acidic residues" evidence="14">
    <location>
        <begin position="1480"/>
        <end position="1497"/>
    </location>
</feature>
<evidence type="ECO:0000256" key="8">
    <source>
        <dbReference type="ARBA" id="ARBA00022843"/>
    </source>
</evidence>
<evidence type="ECO:0000313" key="17">
    <source>
        <dbReference type="EMBL" id="KAK8394486.1"/>
    </source>
</evidence>
<feature type="compositionally biased region" description="Low complexity" evidence="14">
    <location>
        <begin position="1700"/>
        <end position="1712"/>
    </location>
</feature>
<evidence type="ECO:0000256" key="4">
    <source>
        <dbReference type="ARBA" id="ARBA00022454"/>
    </source>
</evidence>
<evidence type="ECO:0000256" key="1">
    <source>
        <dbReference type="ARBA" id="ARBA00004123"/>
    </source>
</evidence>
<dbReference type="Pfam" id="PF00498">
    <property type="entry name" value="FHA"/>
    <property type="match status" value="1"/>
</dbReference>
<keyword evidence="4" id="KW-0158">Chromosome</keyword>
<feature type="domain" description="BRCT" evidence="16">
    <location>
        <begin position="1751"/>
        <end position="1814"/>
    </location>
</feature>
<feature type="region of interest" description="Disordered" evidence="14">
    <location>
        <begin position="1380"/>
        <end position="1437"/>
    </location>
</feature>
<comment type="subcellular location">
    <subcellularLocation>
        <location evidence="2">Chromosome</location>
    </subcellularLocation>
    <subcellularLocation>
        <location evidence="1">Nucleus</location>
    </subcellularLocation>
</comment>
<feature type="region of interest" description="Disordered" evidence="14">
    <location>
        <begin position="1161"/>
        <end position="1216"/>
    </location>
</feature>
<feature type="compositionally biased region" description="Acidic residues" evidence="14">
    <location>
        <begin position="245"/>
        <end position="257"/>
    </location>
</feature>
<evidence type="ECO:0000259" key="15">
    <source>
        <dbReference type="PROSITE" id="PS50006"/>
    </source>
</evidence>
<dbReference type="Proteomes" id="UP001487740">
    <property type="component" value="Unassembled WGS sequence"/>
</dbReference>
<feature type="compositionally biased region" description="Low complexity" evidence="14">
    <location>
        <begin position="399"/>
        <end position="413"/>
    </location>
</feature>
<feature type="compositionally biased region" description="Basic and acidic residues" evidence="14">
    <location>
        <begin position="1669"/>
        <end position="1680"/>
    </location>
</feature>
<keyword evidence="10" id="KW-0539">Nucleus</keyword>
<dbReference type="PROSITE" id="PS50006">
    <property type="entry name" value="FHA_DOMAIN"/>
    <property type="match status" value="1"/>
</dbReference>
<dbReference type="PANTHER" id="PTHR23196:SF1">
    <property type="entry name" value="PAX-INTERACTING PROTEIN 1"/>
    <property type="match status" value="1"/>
</dbReference>
<feature type="region of interest" description="Disordered" evidence="14">
    <location>
        <begin position="1233"/>
        <end position="1257"/>
    </location>
</feature>
<feature type="compositionally biased region" description="Polar residues" evidence="14">
    <location>
        <begin position="1386"/>
        <end position="1395"/>
    </location>
</feature>
<dbReference type="InterPro" id="IPR000253">
    <property type="entry name" value="FHA_dom"/>
</dbReference>
<feature type="region of interest" description="Disordered" evidence="14">
    <location>
        <begin position="718"/>
        <end position="744"/>
    </location>
</feature>
<feature type="compositionally biased region" description="Polar residues" evidence="14">
    <location>
        <begin position="1561"/>
        <end position="1572"/>
    </location>
</feature>
<keyword evidence="6" id="KW-0677">Repeat</keyword>
<feature type="region of interest" description="Disordered" evidence="14">
    <location>
        <begin position="1472"/>
        <end position="1572"/>
    </location>
</feature>
<feature type="compositionally biased region" description="Polar residues" evidence="14">
    <location>
        <begin position="1404"/>
        <end position="1413"/>
    </location>
</feature>
<dbReference type="Gene3D" id="3.40.50.10190">
    <property type="entry name" value="BRCT domain"/>
    <property type="match status" value="2"/>
</dbReference>
<reference evidence="17 18" key="1">
    <citation type="submission" date="2023-03" db="EMBL/GenBank/DDBJ databases">
        <title>High-quality genome of Scylla paramamosain provides insights in environmental adaptation.</title>
        <authorList>
            <person name="Zhang L."/>
        </authorList>
    </citation>
    <scope>NUCLEOTIDE SEQUENCE [LARGE SCALE GENOMIC DNA]</scope>
    <source>
        <strain evidence="17">LZ_2023a</strain>
        <tissue evidence="17">Muscle</tissue>
    </source>
</reference>
<dbReference type="SUPFAM" id="SSF49879">
    <property type="entry name" value="SMAD/FHA domain"/>
    <property type="match status" value="1"/>
</dbReference>
<keyword evidence="7" id="KW-0227">DNA damage</keyword>
<evidence type="ECO:0000256" key="11">
    <source>
        <dbReference type="ARBA" id="ARBA00023306"/>
    </source>
</evidence>
<proteinExistence type="predicted"/>
<feature type="region of interest" description="Disordered" evidence="14">
    <location>
        <begin position="124"/>
        <end position="158"/>
    </location>
</feature>
<feature type="region of interest" description="Disordered" evidence="14">
    <location>
        <begin position="1297"/>
        <end position="1336"/>
    </location>
</feature>
<feature type="compositionally biased region" description="Polar residues" evidence="14">
    <location>
        <begin position="1536"/>
        <end position="1546"/>
    </location>
</feature>
<dbReference type="CDD" id="cd22665">
    <property type="entry name" value="FHA_MDC1"/>
    <property type="match status" value="1"/>
</dbReference>
<feature type="compositionally biased region" description="Polar residues" evidence="14">
    <location>
        <begin position="298"/>
        <end position="319"/>
    </location>
</feature>
<evidence type="ECO:0000256" key="6">
    <source>
        <dbReference type="ARBA" id="ARBA00022737"/>
    </source>
</evidence>
<evidence type="ECO:0000256" key="5">
    <source>
        <dbReference type="ARBA" id="ARBA00022499"/>
    </source>
</evidence>
<dbReference type="InterPro" id="IPR036420">
    <property type="entry name" value="BRCT_dom_sf"/>
</dbReference>
<dbReference type="SUPFAM" id="SSF52113">
    <property type="entry name" value="BRCT domain"/>
    <property type="match status" value="1"/>
</dbReference>
<keyword evidence="18" id="KW-1185">Reference proteome</keyword>
<comment type="caution">
    <text evidence="17">The sequence shown here is derived from an EMBL/GenBank/DDBJ whole genome shotgun (WGS) entry which is preliminary data.</text>
</comment>
<sequence>MDDTQQLDCTQALLCDQDEEDELDETHHLVAWLEVNGSQHQVFGGKNIIGRDPDGCKIVIPNKVLSKQHAVVEVRAGTHTLSDLGSCNKTRLGKMVLRPHVQYALQGGEKIRFGNVMATYTIKPEKCDDSGSETGSESMLPMMEDEEERSPSPVLSSRLHYSGSQNALQNGTDAKPVTSVFSQNSSILQAKGMSSSPSLDTPLSHLTDSLLQSSDVESSVVSASQSPTKKTALPSPSCTRRTDLEEYNSDASTDVEDNAPAQFYPNSPEKPALTSPVTSVPETPPHSSHKTIIADTPGCSSSNISIPETPAASYQSPSKMDTSLCSLSITSIPETQDCSSPSPCFPDTPITTGDTPAGVQKNDHPGQGPDNECSVFKKPLAISTVKASRSPNTPVRVGSSSKSSVATKSSESVSTRLFSAGSSDVVDLDAPTQVFTGSASSDIDLDVPTQVFNGDTSVDLDAPTQVFTGDTSVDLDAPTQVFTGDTNVDLDAPTQVFASSPPSDVDLDVPTQVFTSDAPVDIDSDAPTQVFTSDAPVDIDSDAPTQVFTSDAPVDIGPDAPTQVFTSDASVDIGPDAPTQVFTSDAPVDIGPDAPTQVFTSDAPVDIGPDAPTQVFTSDAPVDIGPDAPTQVFTSDASVDIGPDAPTQVFTSDAPVDIGPDAPTQVFTSDEPVDIGPDAPTQVFTSDAPVDIGPDAPTQVFTSDAPVDIGPDAPTQVFTSDEPRDIDPDAPTQVFTTDAPRDTDPDALTQVFTSDAPVDIGPDAPTQVFKSDAPVDIDPDVPAQVFSDAPVDLGPDAPTQVFTSDAPEDIDPDVPTQVFTSDAPVDIGPDAPTQVFISNASGDIDPDVPTQVFTTDAPKSIDGVEDKLDAAVTLVSSSDTPEISGDESCRQKLAASGNVKDIVSKGSSQLSHSHESVTDDPPSSPTLLYDPVDSDVPTQLFSGTCSDVLRPSSSIMEAWGHLESAASLKTSTPFVGHTSKENLEESDAASDISKSLFNEEDETDSLHGEKETGVFDIMEKSHKDLKEEYHSDESTDIEENTLTDTTPQTTHKGEKTVLSLKNAAECYVNKKRSMSKMPQNQALEGDCEEVLQFPTTSSSPGKDESLLMLTGQNTPSSTRKRRKHRQVIDSEPCSLESSQEAVPIKVSLSDCTFVSEESNEGIHLASPCKKGPEQSDWLSDSESEEDAKNQSQKLFDLPSDTEDPTQKEENILSSINRKTTDTVDVVQMRKNVLPPPTTRKSTRLVSRKASTPQKNGKSSVLAPAFLTAATTSTTPTSTTSAPTCVPVPNLTIAPMTRRQTRRGKTELVTSSSTTIPVQSPTCTRRGKRSTPSYGIHSTGTIFNTVTTPISSPRTTSDTTLTTISNSNIITASTVTTLQDKRRTRSQRVSVLSPLNTRGKETETFNESTASPQPSTSAATNSSNSSANTRSRRSKQATIPSVIKVKVEVKDEDVQMTPLTTIKQEKEEIETPIDEQIIIKTEPKDDLPQDNLHKDSGQCRRTRRKPMRYSPERDISLPGRRSTSSGSSGSIQKEKTGNASAVITESSETPKDVPVQQRRSQRVLTSVQTRKQEGATSVLNSIRVKEEQEDFSEEYSESPIPLSITQTTKADPPPKKSRQSRASTSRGASQAPSRATKKIKMEFITKEESDEGHPEDSQSRITQPKAKQIKMSDCKKEEATKRVSRNSLSQQKAKRIKQESSDSASSSHSSVSSRATRSNKDVELWSPSRRQRQASTKPRVLFTGYDDPADLKIVSDLGGRMVETPHDCTVLVATSVKRTCKLLSAIGMGRPIVNPNWLTMSKAAGNFVDPWQFLLKDHAAEEKYGFCLEDTIKSASNFLLFEGLSIYATPSVQPPPCQMRDIVECAGGDYLHAPPRKYAPQIRIISCPEDKRLWPSFKSLGIPILGVEFILTGLLRHELLLEEFVLN</sequence>
<evidence type="ECO:0000256" key="12">
    <source>
        <dbReference type="ARBA" id="ARBA00023858"/>
    </source>
</evidence>